<dbReference type="InterPro" id="IPR036928">
    <property type="entry name" value="AS_sf"/>
</dbReference>
<keyword evidence="3" id="KW-1185">Reference proteome</keyword>
<reference evidence="3" key="1">
    <citation type="journal article" date="2017" name="Nat. Microbiol.">
        <title>Global analysis of biosynthetic gene clusters reveals vast potential of secondary metabolite production in Penicillium species.</title>
        <authorList>
            <person name="Nielsen J.C."/>
            <person name="Grijseels S."/>
            <person name="Prigent S."/>
            <person name="Ji B."/>
            <person name="Dainat J."/>
            <person name="Nielsen K.F."/>
            <person name="Frisvad J.C."/>
            <person name="Workman M."/>
            <person name="Nielsen J."/>
        </authorList>
    </citation>
    <scope>NUCLEOTIDE SEQUENCE [LARGE SCALE GENOMIC DNA]</scope>
    <source>
        <strain evidence="3">IBT 31321</strain>
    </source>
</reference>
<accession>A0A1V6U867</accession>
<dbReference type="PANTHER" id="PTHR46072:SF11">
    <property type="entry name" value="AMIDASE-RELATED"/>
    <property type="match status" value="1"/>
</dbReference>
<sequence>MTSRVNVEFCHPLRLVFTQPSMLECPDTTTESLPNCLWQFDPSALFSPWRTVVPKPTLRLGLIQEDSHFPPHPPVLRTLTRATEKLQAAGNEIVPLDALLIRDIAASGEPTIPALASTSLDDGYMPYGYASLTLEGLYNLNEERNCLKEEFRNLIMQAKVDAIVMPGYQGTAQPHDMFGFVPYLFFGM</sequence>
<gene>
    <name evidence="2" type="ORF">PENCOP_c016G05573</name>
</gene>
<dbReference type="EMBL" id="MDDG01000016">
    <property type="protein sequence ID" value="OQE34684.1"/>
    <property type="molecule type" value="Genomic_DNA"/>
</dbReference>
<proteinExistence type="inferred from homology"/>
<protein>
    <recommendedName>
        <fullName evidence="4">Amidase domain-containing protein</fullName>
    </recommendedName>
</protein>
<evidence type="ECO:0000313" key="3">
    <source>
        <dbReference type="Proteomes" id="UP000191500"/>
    </source>
</evidence>
<dbReference type="AlphaFoldDB" id="A0A1V6U867"/>
<evidence type="ECO:0000313" key="2">
    <source>
        <dbReference type="EMBL" id="OQE34684.1"/>
    </source>
</evidence>
<organism evidence="2 3">
    <name type="scientific">Penicillium coprophilum</name>
    <dbReference type="NCBI Taxonomy" id="36646"/>
    <lineage>
        <taxon>Eukaryota</taxon>
        <taxon>Fungi</taxon>
        <taxon>Dikarya</taxon>
        <taxon>Ascomycota</taxon>
        <taxon>Pezizomycotina</taxon>
        <taxon>Eurotiomycetes</taxon>
        <taxon>Eurotiomycetidae</taxon>
        <taxon>Eurotiales</taxon>
        <taxon>Aspergillaceae</taxon>
        <taxon>Penicillium</taxon>
    </lineage>
</organism>
<evidence type="ECO:0008006" key="4">
    <source>
        <dbReference type="Google" id="ProtNLM"/>
    </source>
</evidence>
<evidence type="ECO:0000256" key="1">
    <source>
        <dbReference type="ARBA" id="ARBA00009199"/>
    </source>
</evidence>
<dbReference type="PANTHER" id="PTHR46072">
    <property type="entry name" value="AMIDASE-RELATED-RELATED"/>
    <property type="match status" value="1"/>
</dbReference>
<dbReference type="Proteomes" id="UP000191500">
    <property type="component" value="Unassembled WGS sequence"/>
</dbReference>
<dbReference type="Gene3D" id="3.90.1300.10">
    <property type="entry name" value="Amidase signature (AS) domain"/>
    <property type="match status" value="1"/>
</dbReference>
<comment type="similarity">
    <text evidence="1">Belongs to the amidase family.</text>
</comment>
<dbReference type="SUPFAM" id="SSF75304">
    <property type="entry name" value="Amidase signature (AS) enzymes"/>
    <property type="match status" value="1"/>
</dbReference>
<name>A0A1V6U867_9EURO</name>
<comment type="caution">
    <text evidence="2">The sequence shown here is derived from an EMBL/GenBank/DDBJ whole genome shotgun (WGS) entry which is preliminary data.</text>
</comment>
<dbReference type="STRING" id="36646.A0A1V6U867"/>